<dbReference type="AlphaFoldDB" id="I0Z0P5"/>
<protein>
    <submittedName>
        <fullName evidence="7">Aldo/keto reductase</fullName>
    </submittedName>
</protein>
<evidence type="ECO:0000256" key="2">
    <source>
        <dbReference type="ARBA" id="ARBA00023002"/>
    </source>
</evidence>
<dbReference type="GO" id="GO:0016491">
    <property type="term" value="F:oxidoreductase activity"/>
    <property type="evidence" value="ECO:0007669"/>
    <property type="project" value="UniProtKB-KW"/>
</dbReference>
<accession>I0Z0P5</accession>
<dbReference type="PIRSF" id="PIRSF000097">
    <property type="entry name" value="AKR"/>
    <property type="match status" value="1"/>
</dbReference>
<keyword evidence="2" id="KW-0560">Oxidoreductase</keyword>
<dbReference type="PRINTS" id="PR00069">
    <property type="entry name" value="ALDKETRDTASE"/>
</dbReference>
<dbReference type="InterPro" id="IPR036812">
    <property type="entry name" value="NAD(P)_OxRdtase_dom_sf"/>
</dbReference>
<dbReference type="eggNOG" id="KOG1577">
    <property type="taxonomic scope" value="Eukaryota"/>
</dbReference>
<dbReference type="PROSITE" id="PS00798">
    <property type="entry name" value="ALDOKETO_REDUCTASE_1"/>
    <property type="match status" value="1"/>
</dbReference>
<dbReference type="FunFam" id="3.20.20.100:FF:000015">
    <property type="entry name" value="Oxidoreductase, aldo/keto reductase family"/>
    <property type="match status" value="1"/>
</dbReference>
<feature type="binding site" evidence="4">
    <location>
        <position position="113"/>
    </location>
    <ligand>
        <name>substrate</name>
    </ligand>
</feature>
<dbReference type="PANTHER" id="PTHR43827">
    <property type="entry name" value="2,5-DIKETO-D-GLUCONIC ACID REDUCTASE"/>
    <property type="match status" value="1"/>
</dbReference>
<gene>
    <name evidence="7" type="ORF">COCSUDRAFT_14612</name>
</gene>
<feature type="domain" description="NADP-dependent oxidoreductase" evidence="6">
    <location>
        <begin position="42"/>
        <end position="266"/>
    </location>
</feature>
<name>I0Z0P5_COCSC</name>
<dbReference type="InterPro" id="IPR020471">
    <property type="entry name" value="AKR"/>
</dbReference>
<keyword evidence="8" id="KW-1185">Reference proteome</keyword>
<feature type="site" description="Lowers pKa of active site Tyr" evidence="5">
    <location>
        <position position="80"/>
    </location>
</feature>
<dbReference type="CDD" id="cd19071">
    <property type="entry name" value="AKR_AKR1-5-like"/>
    <property type="match status" value="1"/>
</dbReference>
<evidence type="ECO:0000256" key="5">
    <source>
        <dbReference type="PIRSR" id="PIRSR000097-3"/>
    </source>
</evidence>
<evidence type="ECO:0000256" key="1">
    <source>
        <dbReference type="ARBA" id="ARBA00007905"/>
    </source>
</evidence>
<dbReference type="Pfam" id="PF00248">
    <property type="entry name" value="Aldo_ket_red"/>
    <property type="match status" value="1"/>
</dbReference>
<dbReference type="InterPro" id="IPR018170">
    <property type="entry name" value="Aldo/ket_reductase_CS"/>
</dbReference>
<dbReference type="PROSITE" id="PS00063">
    <property type="entry name" value="ALDOKETO_REDUCTASE_3"/>
    <property type="match status" value="1"/>
</dbReference>
<reference evidence="7 8" key="1">
    <citation type="journal article" date="2012" name="Genome Biol.">
        <title>The genome of the polar eukaryotic microalga coccomyxa subellipsoidea reveals traits of cold adaptation.</title>
        <authorList>
            <person name="Blanc G."/>
            <person name="Agarkova I."/>
            <person name="Grimwood J."/>
            <person name="Kuo A."/>
            <person name="Brueggeman A."/>
            <person name="Dunigan D."/>
            <person name="Gurnon J."/>
            <person name="Ladunga I."/>
            <person name="Lindquist E."/>
            <person name="Lucas S."/>
            <person name="Pangilinan J."/>
            <person name="Proschold T."/>
            <person name="Salamov A."/>
            <person name="Schmutz J."/>
            <person name="Weeks D."/>
            <person name="Yamada T."/>
            <person name="Claverie J.M."/>
            <person name="Grigoriev I."/>
            <person name="Van Etten J."/>
            <person name="Lomsadze A."/>
            <person name="Borodovsky M."/>
        </authorList>
    </citation>
    <scope>NUCLEOTIDE SEQUENCE [LARGE SCALE GENOMIC DNA]</scope>
    <source>
        <strain evidence="7 8">C-169</strain>
    </source>
</reference>
<dbReference type="Proteomes" id="UP000007264">
    <property type="component" value="Unassembled WGS sequence"/>
</dbReference>
<comment type="caution">
    <text evidence="7">The sequence shown here is derived from an EMBL/GenBank/DDBJ whole genome shotgun (WGS) entry which is preliminary data.</text>
</comment>
<sequence length="280" mass="30806">MSHPGVGRTFTLNSGASIPTVGLGIFLSRPGSECFNSVLSGLRLGYRHIDTARYYRNEADVGKAVKQSGVPREDIFLTSKLWLSDFGYNNARKAIDQSLKALSTSRVDLMLMHAPGDPDVREETWRALEDAHKEGKLTSIGVSNFGIGHLEKLLKTARVKPAVNQIELTPFLQRRKLVDYCKGQGITLEAYSPLGKGSSEILDDGTVTKVAGKHGVSNAQVLIRWSLQHGFIPLPKSSKPERQKSNLDVFGFELDSADMQQLDSLDRNLVTAWDPTTDPV</sequence>
<evidence type="ECO:0000256" key="3">
    <source>
        <dbReference type="PIRSR" id="PIRSR000097-1"/>
    </source>
</evidence>
<dbReference type="SUPFAM" id="SSF51430">
    <property type="entry name" value="NAD(P)-linked oxidoreductase"/>
    <property type="match status" value="1"/>
</dbReference>
<dbReference type="KEGG" id="csl:COCSUDRAFT_14612"/>
<comment type="similarity">
    <text evidence="1">Belongs to the aldo/keto reductase family.</text>
</comment>
<proteinExistence type="inferred from homology"/>
<dbReference type="Gene3D" id="3.20.20.100">
    <property type="entry name" value="NADP-dependent oxidoreductase domain"/>
    <property type="match status" value="1"/>
</dbReference>
<dbReference type="OrthoDB" id="416253at2759"/>
<evidence type="ECO:0000313" key="7">
    <source>
        <dbReference type="EMBL" id="EIE24214.1"/>
    </source>
</evidence>
<evidence type="ECO:0000259" key="6">
    <source>
        <dbReference type="Pfam" id="PF00248"/>
    </source>
</evidence>
<dbReference type="RefSeq" id="XP_005648758.1">
    <property type="nucleotide sequence ID" value="XM_005648701.1"/>
</dbReference>
<evidence type="ECO:0000256" key="4">
    <source>
        <dbReference type="PIRSR" id="PIRSR000097-2"/>
    </source>
</evidence>
<evidence type="ECO:0000313" key="8">
    <source>
        <dbReference type="Proteomes" id="UP000007264"/>
    </source>
</evidence>
<dbReference type="InterPro" id="IPR023210">
    <property type="entry name" value="NADP_OxRdtase_dom"/>
</dbReference>
<dbReference type="PANTHER" id="PTHR43827:SF13">
    <property type="entry name" value="ALDO_KETO REDUCTASE FAMILY PROTEIN"/>
    <property type="match status" value="1"/>
</dbReference>
<dbReference type="STRING" id="574566.I0Z0P5"/>
<dbReference type="GeneID" id="17042212"/>
<dbReference type="EMBL" id="AGSI01000006">
    <property type="protein sequence ID" value="EIE24214.1"/>
    <property type="molecule type" value="Genomic_DNA"/>
</dbReference>
<organism evidence="7 8">
    <name type="scientific">Coccomyxa subellipsoidea (strain C-169)</name>
    <name type="common">Green microalga</name>
    <dbReference type="NCBI Taxonomy" id="574566"/>
    <lineage>
        <taxon>Eukaryota</taxon>
        <taxon>Viridiplantae</taxon>
        <taxon>Chlorophyta</taxon>
        <taxon>core chlorophytes</taxon>
        <taxon>Trebouxiophyceae</taxon>
        <taxon>Trebouxiophyceae incertae sedis</taxon>
        <taxon>Coccomyxaceae</taxon>
        <taxon>Coccomyxa</taxon>
        <taxon>Coccomyxa subellipsoidea</taxon>
    </lineage>
</organism>
<feature type="active site" description="Proton donor" evidence="3">
    <location>
        <position position="55"/>
    </location>
</feature>